<name>A0A914W1K5_9BILA</name>
<dbReference type="PANTHER" id="PTHR15664">
    <property type="entry name" value="C20ORF30 PROTEIN"/>
    <property type="match status" value="1"/>
</dbReference>
<accession>A0A914W1K5</accession>
<evidence type="ECO:0000256" key="8">
    <source>
        <dbReference type="ARBA" id="ARBA00007743"/>
    </source>
</evidence>
<dbReference type="GO" id="GO:0008021">
    <property type="term" value="C:synaptic vesicle"/>
    <property type="evidence" value="ECO:0007669"/>
    <property type="project" value="UniProtKB-SubCell"/>
</dbReference>
<evidence type="ECO:0000256" key="17">
    <source>
        <dbReference type="ARBA" id="ARBA00024088"/>
    </source>
</evidence>
<keyword evidence="9 18" id="KW-0812">Transmembrane</keyword>
<evidence type="ECO:0000256" key="1">
    <source>
        <dbReference type="ARBA" id="ARBA00004141"/>
    </source>
</evidence>
<evidence type="ECO:0000256" key="3">
    <source>
        <dbReference type="ARBA" id="ARBA00004234"/>
    </source>
</evidence>
<keyword evidence="10" id="KW-0967">Endosome</keyword>
<evidence type="ECO:0000256" key="7">
    <source>
        <dbReference type="ARBA" id="ARBA00004603"/>
    </source>
</evidence>
<dbReference type="AlphaFoldDB" id="A0A914W1K5"/>
<dbReference type="GO" id="GO:0005769">
    <property type="term" value="C:early endosome"/>
    <property type="evidence" value="ECO:0007669"/>
    <property type="project" value="UniProtKB-SubCell"/>
</dbReference>
<dbReference type="Pfam" id="PF05915">
    <property type="entry name" value="TMEM_230_134"/>
    <property type="match status" value="1"/>
</dbReference>
<evidence type="ECO:0000313" key="20">
    <source>
        <dbReference type="WBParaSite" id="PSAMB.scaffold2841size20926.g19309.t1"/>
    </source>
</evidence>
<evidence type="ECO:0000256" key="11">
    <source>
        <dbReference type="ARBA" id="ARBA00022989"/>
    </source>
</evidence>
<dbReference type="WBParaSite" id="PSAMB.scaffold3836size16701.g22669.t1">
    <property type="protein sequence ID" value="PSAMB.scaffold3836size16701.g22669.t1"/>
    <property type="gene ID" value="PSAMB.scaffold3836size16701.g22669"/>
</dbReference>
<dbReference type="GO" id="GO:0016020">
    <property type="term" value="C:membrane"/>
    <property type="evidence" value="ECO:0007669"/>
    <property type="project" value="UniProtKB-SubCell"/>
</dbReference>
<reference evidence="20 21" key="1">
    <citation type="submission" date="2022-11" db="UniProtKB">
        <authorList>
            <consortium name="WormBaseParasite"/>
        </authorList>
    </citation>
    <scope>IDENTIFICATION</scope>
</reference>
<keyword evidence="14 18" id="KW-0472">Membrane</keyword>
<evidence type="ECO:0000256" key="4">
    <source>
        <dbReference type="ARBA" id="ARBA00004412"/>
    </source>
</evidence>
<keyword evidence="19" id="KW-1185">Reference proteome</keyword>
<evidence type="ECO:0000313" key="19">
    <source>
        <dbReference type="Proteomes" id="UP000887566"/>
    </source>
</evidence>
<dbReference type="InterPro" id="IPR044234">
    <property type="entry name" value="TMEM230"/>
</dbReference>
<keyword evidence="11 18" id="KW-1133">Transmembrane helix</keyword>
<evidence type="ECO:0000256" key="15">
    <source>
        <dbReference type="ARBA" id="ARBA00023329"/>
    </source>
</evidence>
<dbReference type="GO" id="GO:0005776">
    <property type="term" value="C:autophagosome"/>
    <property type="evidence" value="ECO:0007669"/>
    <property type="project" value="UniProtKB-SubCell"/>
</dbReference>
<feature type="transmembrane region" description="Helical" evidence="18">
    <location>
        <begin position="49"/>
        <end position="77"/>
    </location>
</feature>
<evidence type="ECO:0000256" key="5">
    <source>
        <dbReference type="ARBA" id="ARBA00004419"/>
    </source>
</evidence>
<evidence type="ECO:0000256" key="12">
    <source>
        <dbReference type="ARBA" id="ARBA00023018"/>
    </source>
</evidence>
<organism evidence="19 20">
    <name type="scientific">Plectus sambesii</name>
    <dbReference type="NCBI Taxonomy" id="2011161"/>
    <lineage>
        <taxon>Eukaryota</taxon>
        <taxon>Metazoa</taxon>
        <taxon>Ecdysozoa</taxon>
        <taxon>Nematoda</taxon>
        <taxon>Chromadorea</taxon>
        <taxon>Plectida</taxon>
        <taxon>Plectina</taxon>
        <taxon>Plectoidea</taxon>
        <taxon>Plectidae</taxon>
        <taxon>Plectus</taxon>
    </lineage>
</organism>
<comment type="subcellular location">
    <subcellularLocation>
        <location evidence="5">Cytoplasmic vesicle</location>
        <location evidence="5">Autophagosome</location>
    </subcellularLocation>
    <subcellularLocation>
        <location evidence="3">Cytoplasmic vesicle</location>
        <location evidence="3">Secretory vesicle</location>
        <location evidence="3">Synaptic vesicle</location>
    </subcellularLocation>
    <subcellularLocation>
        <location evidence="4">Early endosome</location>
    </subcellularLocation>
    <subcellularLocation>
        <location evidence="6">Golgi apparatus</location>
        <location evidence="6">trans-Golgi network</location>
    </subcellularLocation>
    <subcellularLocation>
        <location evidence="7">Late endosome</location>
    </subcellularLocation>
    <subcellularLocation>
        <location evidence="1">Membrane</location>
        <topology evidence="1">Multi-pass membrane protein</topology>
    </subcellularLocation>
    <subcellularLocation>
        <location evidence="2">Recycling endosome</location>
    </subcellularLocation>
</comment>
<evidence type="ECO:0000256" key="10">
    <source>
        <dbReference type="ARBA" id="ARBA00022753"/>
    </source>
</evidence>
<dbReference type="Proteomes" id="UP000887566">
    <property type="component" value="Unplaced"/>
</dbReference>
<sequence length="125" mass="13919">MANPSSTLLSTSTSAPVSPNCQNLEDQFLLDHEKHWYMRQNSQRFPWRGIALACVLLTFGLTFIVSGILILCGILTFQSLDKVTPYGLIVFGLLCIIPGAYHIQLALRISAGNRGYSWDDIPDFN</sequence>
<dbReference type="GO" id="GO:0005794">
    <property type="term" value="C:Golgi apparatus"/>
    <property type="evidence" value="ECO:0007669"/>
    <property type="project" value="UniProtKB-SubCell"/>
</dbReference>
<comment type="similarity">
    <text evidence="8">Belongs to the TMEM134/TMEM230 family.</text>
</comment>
<evidence type="ECO:0000313" key="21">
    <source>
        <dbReference type="WBParaSite" id="PSAMB.scaffold3836size16701.g22669.t1"/>
    </source>
</evidence>
<comment type="function">
    <text evidence="16">Involved in trafficking and recycling of synaptic vesicles.</text>
</comment>
<keyword evidence="15" id="KW-0968">Cytoplasmic vesicle</keyword>
<dbReference type="InterPro" id="IPR008590">
    <property type="entry name" value="TMEM_230/134"/>
</dbReference>
<feature type="transmembrane region" description="Helical" evidence="18">
    <location>
        <begin position="83"/>
        <end position="101"/>
    </location>
</feature>
<keyword evidence="13" id="KW-0333">Golgi apparatus</keyword>
<evidence type="ECO:0000256" key="6">
    <source>
        <dbReference type="ARBA" id="ARBA00004601"/>
    </source>
</evidence>
<evidence type="ECO:0000256" key="16">
    <source>
        <dbReference type="ARBA" id="ARBA00024003"/>
    </source>
</evidence>
<dbReference type="GO" id="GO:0005770">
    <property type="term" value="C:late endosome"/>
    <property type="evidence" value="ECO:0007669"/>
    <property type="project" value="UniProtKB-SubCell"/>
</dbReference>
<evidence type="ECO:0000256" key="18">
    <source>
        <dbReference type="SAM" id="Phobius"/>
    </source>
</evidence>
<protein>
    <recommendedName>
        <fullName evidence="17">Transmembrane protein 230</fullName>
    </recommendedName>
</protein>
<keyword evidence="12" id="KW-0770">Synapse</keyword>
<evidence type="ECO:0000256" key="2">
    <source>
        <dbReference type="ARBA" id="ARBA00004172"/>
    </source>
</evidence>
<proteinExistence type="inferred from homology"/>
<dbReference type="GO" id="GO:0055037">
    <property type="term" value="C:recycling endosome"/>
    <property type="evidence" value="ECO:0007669"/>
    <property type="project" value="UniProtKB-SubCell"/>
</dbReference>
<dbReference type="PANTHER" id="PTHR15664:SF6">
    <property type="entry name" value="TRANSMEMBRANE PROTEIN 230"/>
    <property type="match status" value="1"/>
</dbReference>
<dbReference type="WBParaSite" id="PSAMB.scaffold2841size20926.g19309.t1">
    <property type="protein sequence ID" value="PSAMB.scaffold2841size20926.g19309.t1"/>
    <property type="gene ID" value="PSAMB.scaffold2841size20926.g19309"/>
</dbReference>
<evidence type="ECO:0000256" key="9">
    <source>
        <dbReference type="ARBA" id="ARBA00022692"/>
    </source>
</evidence>
<evidence type="ECO:0000256" key="13">
    <source>
        <dbReference type="ARBA" id="ARBA00023034"/>
    </source>
</evidence>
<evidence type="ECO:0000256" key="14">
    <source>
        <dbReference type="ARBA" id="ARBA00023136"/>
    </source>
</evidence>